<evidence type="ECO:0000313" key="2">
    <source>
        <dbReference type="EMBL" id="RNI30909.1"/>
    </source>
</evidence>
<evidence type="ECO:0000313" key="3">
    <source>
        <dbReference type="Proteomes" id="UP000271010"/>
    </source>
</evidence>
<dbReference type="EMBL" id="RJJE01000007">
    <property type="protein sequence ID" value="RNI30909.1"/>
    <property type="molecule type" value="Genomic_DNA"/>
</dbReference>
<keyword evidence="3" id="KW-1185">Reference proteome</keyword>
<dbReference type="Gene3D" id="2.60.120.10">
    <property type="entry name" value="Jelly Rolls"/>
    <property type="match status" value="1"/>
</dbReference>
<dbReference type="Proteomes" id="UP000271010">
    <property type="component" value="Unassembled WGS sequence"/>
</dbReference>
<dbReference type="Pfam" id="PF05523">
    <property type="entry name" value="FdtA"/>
    <property type="match status" value="1"/>
</dbReference>
<accession>A0A3M9MZD5</accession>
<dbReference type="SUPFAM" id="SSF51182">
    <property type="entry name" value="RmlC-like cupins"/>
    <property type="match status" value="1"/>
</dbReference>
<protein>
    <submittedName>
        <fullName evidence="2">WxcM-like domain-containing protein</fullName>
    </submittedName>
</protein>
<gene>
    <name evidence="2" type="ORF">EFA69_07005</name>
</gene>
<dbReference type="InterPro" id="IPR011051">
    <property type="entry name" value="RmlC_Cupin_sf"/>
</dbReference>
<name>A0A3M9MZD5_9BACT</name>
<dbReference type="CDD" id="cd20292">
    <property type="entry name" value="cupin_QdtA-like"/>
    <property type="match status" value="1"/>
</dbReference>
<proteinExistence type="predicted"/>
<dbReference type="InterPro" id="IPR014710">
    <property type="entry name" value="RmlC-like_jellyroll"/>
</dbReference>
<dbReference type="InterPro" id="IPR008894">
    <property type="entry name" value="QdtA_cupin_dom"/>
</dbReference>
<reference evidence="2 3" key="1">
    <citation type="submission" date="2018-11" db="EMBL/GenBank/DDBJ databases">
        <title>Rufibacter latericius sp. nov., isolated from water in Baiyang Lake.</title>
        <authorList>
            <person name="Yang Y."/>
        </authorList>
    </citation>
    <scope>NUCLEOTIDE SEQUENCE [LARGE SCALE GENOMIC DNA]</scope>
    <source>
        <strain evidence="2 3">MCC P1</strain>
    </source>
</reference>
<dbReference type="AlphaFoldDB" id="A0A3M9MZD5"/>
<feature type="domain" description="Sugar 3,4-ketoisomerase QdtA cupin" evidence="1">
    <location>
        <begin position="38"/>
        <end position="162"/>
    </location>
</feature>
<dbReference type="OrthoDB" id="9795513at2"/>
<organism evidence="2 3">
    <name type="scientific">Rufibacter immobilis</name>
    <dbReference type="NCBI Taxonomy" id="1348778"/>
    <lineage>
        <taxon>Bacteria</taxon>
        <taxon>Pseudomonadati</taxon>
        <taxon>Bacteroidota</taxon>
        <taxon>Cytophagia</taxon>
        <taxon>Cytophagales</taxon>
        <taxon>Hymenobacteraceae</taxon>
        <taxon>Rufibacter</taxon>
    </lineage>
</organism>
<evidence type="ECO:0000259" key="1">
    <source>
        <dbReference type="Pfam" id="PF05523"/>
    </source>
</evidence>
<sequence>MFFGTLLTLKIGRWLGYVLGREVALAGEIRCNVKKPYLIEFDGIGAPEIGFISVAESSGALPFEVQRIFWTYGTPESIVRGRHAHYQTEQIIIAVAGRILVTTEQANGTIEVFVLEKPSQGVYVPPNVWHTMQYSKGAVQMVLASTAYQEGDYIRDYAEFKSIWG</sequence>
<comment type="caution">
    <text evidence="2">The sequence shown here is derived from an EMBL/GenBank/DDBJ whole genome shotgun (WGS) entry which is preliminary data.</text>
</comment>